<comment type="caution">
    <text evidence="4">The sequence shown here is derived from an EMBL/GenBank/DDBJ whole genome shotgun (WGS) entry which is preliminary data.</text>
</comment>
<dbReference type="AlphaFoldDB" id="A0ABD0S3V9"/>
<dbReference type="Gene3D" id="2.40.10.10">
    <property type="entry name" value="Trypsin-like serine proteases"/>
    <property type="match status" value="1"/>
</dbReference>
<comment type="similarity">
    <text evidence="2">Belongs to the peptidase S1 family. CLIP subfamily.</text>
</comment>
<evidence type="ECO:0000256" key="1">
    <source>
        <dbReference type="ARBA" id="ARBA00023157"/>
    </source>
</evidence>
<evidence type="ECO:0000259" key="3">
    <source>
        <dbReference type="PROSITE" id="PS50240"/>
    </source>
</evidence>
<dbReference type="Proteomes" id="UP001549921">
    <property type="component" value="Unassembled WGS sequence"/>
</dbReference>
<dbReference type="SUPFAM" id="SSF50494">
    <property type="entry name" value="Trypsin-like serine proteases"/>
    <property type="match status" value="1"/>
</dbReference>
<proteinExistence type="inferred from homology"/>
<dbReference type="PROSITE" id="PS50240">
    <property type="entry name" value="TRYPSIN_DOM"/>
    <property type="match status" value="1"/>
</dbReference>
<evidence type="ECO:0000313" key="4">
    <source>
        <dbReference type="EMBL" id="KAL0808577.1"/>
    </source>
</evidence>
<dbReference type="CDD" id="cd00190">
    <property type="entry name" value="Tryp_SPc"/>
    <property type="match status" value="1"/>
</dbReference>
<dbReference type="InterPro" id="IPR009003">
    <property type="entry name" value="Peptidase_S1_PA"/>
</dbReference>
<dbReference type="EMBL" id="JBEDNZ010000031">
    <property type="protein sequence ID" value="KAL0808577.1"/>
    <property type="molecule type" value="Genomic_DNA"/>
</dbReference>
<organism evidence="4 5">
    <name type="scientific">Loxostege sticticalis</name>
    <name type="common">Beet webworm moth</name>
    <dbReference type="NCBI Taxonomy" id="481309"/>
    <lineage>
        <taxon>Eukaryota</taxon>
        <taxon>Metazoa</taxon>
        <taxon>Ecdysozoa</taxon>
        <taxon>Arthropoda</taxon>
        <taxon>Hexapoda</taxon>
        <taxon>Insecta</taxon>
        <taxon>Pterygota</taxon>
        <taxon>Neoptera</taxon>
        <taxon>Endopterygota</taxon>
        <taxon>Lepidoptera</taxon>
        <taxon>Glossata</taxon>
        <taxon>Ditrysia</taxon>
        <taxon>Pyraloidea</taxon>
        <taxon>Crambidae</taxon>
        <taxon>Pyraustinae</taxon>
        <taxon>Loxostege</taxon>
    </lineage>
</organism>
<reference evidence="4 5" key="1">
    <citation type="submission" date="2024-06" db="EMBL/GenBank/DDBJ databases">
        <title>A chromosome-level genome assembly of beet webworm, Loxostege sticticalis.</title>
        <authorList>
            <person name="Zhang Y."/>
        </authorList>
    </citation>
    <scope>NUCLEOTIDE SEQUENCE [LARGE SCALE GENOMIC DNA]</scope>
    <source>
        <strain evidence="4">AQ028</strain>
        <tissue evidence="4">Male pupae</tissue>
    </source>
</reference>
<sequence length="354" mass="38383">MNDKCLVYFLFSFRNEAQECTVQGEPGACVTRSTRPCPDYGVCCKLSDIVPANTDTTSTTSTTTTASPAIGSIDISYPLVQECGFQKRQTVPDFVKTRDNEADPGEFPWTVYLMIKKINPGSGYSYTGTGSLIHERVVLTSAFVLRNKDLNNLYAVFGEHEVGKRILRKKALKVAEVVVHNQFDWNDGNYNFALAFLKSSATANLPHVGTVCLPPAGFVASAGASCVFSGWGIDSARKIINQLTKTEVPMMEHSTCEERLRQSPLLGPGFQLLESLTCAGGEVGKDMCAAGGGSPLVCPIEGQNRYVQTGIVSWVMEGCGVDGTPVVFADVAVARTWIDQQMAVRVYSTASYTY</sequence>
<dbReference type="InterPro" id="IPR051487">
    <property type="entry name" value="Ser/Thr_Proteases_Immune/Dev"/>
</dbReference>
<gene>
    <name evidence="4" type="ORF">ABMA28_013019</name>
</gene>
<feature type="domain" description="Peptidase S1" evidence="3">
    <location>
        <begin position="94"/>
        <end position="343"/>
    </location>
</feature>
<dbReference type="SMART" id="SM00020">
    <property type="entry name" value="Tryp_SPc"/>
    <property type="match status" value="1"/>
</dbReference>
<name>A0ABD0S3V9_LOXSC</name>
<protein>
    <recommendedName>
        <fullName evidence="3">Peptidase S1 domain-containing protein</fullName>
    </recommendedName>
</protein>
<dbReference type="InterPro" id="IPR043504">
    <property type="entry name" value="Peptidase_S1_PA_chymotrypsin"/>
</dbReference>
<evidence type="ECO:0000313" key="5">
    <source>
        <dbReference type="Proteomes" id="UP001549921"/>
    </source>
</evidence>
<keyword evidence="1" id="KW-1015">Disulfide bond</keyword>
<dbReference type="PANTHER" id="PTHR24256">
    <property type="entry name" value="TRYPTASE-RELATED"/>
    <property type="match status" value="1"/>
</dbReference>
<accession>A0ABD0S3V9</accession>
<dbReference type="InterPro" id="IPR001254">
    <property type="entry name" value="Trypsin_dom"/>
</dbReference>
<dbReference type="Pfam" id="PF00089">
    <property type="entry name" value="Trypsin"/>
    <property type="match status" value="1"/>
</dbReference>
<evidence type="ECO:0000256" key="2">
    <source>
        <dbReference type="ARBA" id="ARBA00024195"/>
    </source>
</evidence>